<dbReference type="EMBL" id="SLYQ01000002">
    <property type="protein sequence ID" value="TCQ75489.1"/>
    <property type="molecule type" value="Genomic_DNA"/>
</dbReference>
<protein>
    <submittedName>
        <fullName evidence="1">Uncharacterized protein</fullName>
    </submittedName>
</protein>
<gene>
    <name evidence="1" type="ORF">EC841_102620</name>
</gene>
<evidence type="ECO:0000313" key="1">
    <source>
        <dbReference type="EMBL" id="TCQ75489.1"/>
    </source>
</evidence>
<organism evidence="1 2">
    <name type="scientific">Raoultella ornithinolytica</name>
    <name type="common">Klebsiella ornithinolytica</name>
    <dbReference type="NCBI Taxonomy" id="54291"/>
    <lineage>
        <taxon>Bacteria</taxon>
        <taxon>Pseudomonadati</taxon>
        <taxon>Pseudomonadota</taxon>
        <taxon>Gammaproteobacteria</taxon>
        <taxon>Enterobacterales</taxon>
        <taxon>Enterobacteriaceae</taxon>
        <taxon>Klebsiella/Raoultella group</taxon>
        <taxon>Raoultella</taxon>
    </lineage>
</organism>
<name>A0ABD7QMV7_RAOOR</name>
<dbReference type="AlphaFoldDB" id="A0ABD7QMV7"/>
<proteinExistence type="predicted"/>
<evidence type="ECO:0000313" key="2">
    <source>
        <dbReference type="Proteomes" id="UP000295263"/>
    </source>
</evidence>
<sequence>MMAVGPGYAGELNLYSINTGSYVYHLTGNHGQYNEHFNNQFLSVERKFSPDSRYSALAGTMKNSFADRCLSLGMRRDWVSGQTGWTFKGVYAYTGEFFFKAFSHCGDSGAYRTAKKLTGVGFSPYVYHGLQYNFTDYFGVEGGIIIPAIFVMSVQWSFR</sequence>
<dbReference type="Proteomes" id="UP000295263">
    <property type="component" value="Unassembled WGS sequence"/>
</dbReference>
<accession>A0ABD7QMV7</accession>
<dbReference type="RefSeq" id="WP_165973003.1">
    <property type="nucleotide sequence ID" value="NZ_SLYQ01000002.1"/>
</dbReference>
<comment type="caution">
    <text evidence="1">The sequence shown here is derived from an EMBL/GenBank/DDBJ whole genome shotgun (WGS) entry which is preliminary data.</text>
</comment>
<reference evidence="1 2" key="1">
    <citation type="submission" date="2019-03" db="EMBL/GenBank/DDBJ databases">
        <title>Genomic analyses of the natural microbiome of Caenorhabditis elegans.</title>
        <authorList>
            <person name="Samuel B."/>
        </authorList>
    </citation>
    <scope>NUCLEOTIDE SEQUENCE [LARGE SCALE GENOMIC DNA]</scope>
    <source>
        <strain evidence="1 2">JUb54</strain>
    </source>
</reference>